<dbReference type="EMBL" id="JACIDJ010000007">
    <property type="protein sequence ID" value="MBB3899900.1"/>
    <property type="molecule type" value="Genomic_DNA"/>
</dbReference>
<dbReference type="Gene3D" id="1.20.120.550">
    <property type="entry name" value="Membrane associated eicosanoid/glutathione metabolism-like domain"/>
    <property type="match status" value="1"/>
</dbReference>
<dbReference type="AlphaFoldDB" id="A0A840AHD7"/>
<keyword evidence="4 5" id="KW-0472">Membrane</keyword>
<evidence type="ECO:0000256" key="1">
    <source>
        <dbReference type="ARBA" id="ARBA00004370"/>
    </source>
</evidence>
<evidence type="ECO:0000256" key="3">
    <source>
        <dbReference type="ARBA" id="ARBA00022989"/>
    </source>
</evidence>
<keyword evidence="7" id="KW-1185">Reference proteome</keyword>
<comment type="subcellular location">
    <subcellularLocation>
        <location evidence="1">Membrane</location>
    </subcellularLocation>
</comment>
<comment type="caution">
    <text evidence="6">The sequence shown here is derived from an EMBL/GenBank/DDBJ whole genome shotgun (WGS) entry which is preliminary data.</text>
</comment>
<dbReference type="PANTHER" id="PTHR35814">
    <property type="match status" value="1"/>
</dbReference>
<dbReference type="Proteomes" id="UP000553193">
    <property type="component" value="Unassembled WGS sequence"/>
</dbReference>
<name>A0A840AHD7_9PROT</name>
<sequence length="131" mass="13829">MSALPITALYAGLLAFVLLWLSIAVIGHRRRSRVSLGTGEDKALLQATRAHANFCEYTPFGLILLALLEAGGTAGWMLHALGLLLLAGRLAHGVGLMHQKGSIRLRQVGMLCTFTVLILGGAMLVAQGLLG</sequence>
<keyword evidence="2 5" id="KW-0812">Transmembrane</keyword>
<dbReference type="InterPro" id="IPR023352">
    <property type="entry name" value="MAPEG-like_dom_sf"/>
</dbReference>
<keyword evidence="3 5" id="KW-1133">Transmembrane helix</keyword>
<evidence type="ECO:0000256" key="5">
    <source>
        <dbReference type="SAM" id="Phobius"/>
    </source>
</evidence>
<proteinExistence type="predicted"/>
<accession>A0A840AHD7</accession>
<evidence type="ECO:0000256" key="2">
    <source>
        <dbReference type="ARBA" id="ARBA00022692"/>
    </source>
</evidence>
<dbReference type="InterPro" id="IPR001129">
    <property type="entry name" value="Membr-assoc_MAPEG"/>
</dbReference>
<dbReference type="SUPFAM" id="SSF161084">
    <property type="entry name" value="MAPEG domain-like"/>
    <property type="match status" value="1"/>
</dbReference>
<protein>
    <recommendedName>
        <fullName evidence="8">Glutathione S-transferase</fullName>
    </recommendedName>
</protein>
<dbReference type="GO" id="GO:0016020">
    <property type="term" value="C:membrane"/>
    <property type="evidence" value="ECO:0007669"/>
    <property type="project" value="UniProtKB-SubCell"/>
</dbReference>
<gene>
    <name evidence="6" type="ORF">GGQ83_003367</name>
</gene>
<evidence type="ECO:0000256" key="4">
    <source>
        <dbReference type="ARBA" id="ARBA00023136"/>
    </source>
</evidence>
<dbReference type="PANTHER" id="PTHR35814:SF1">
    <property type="entry name" value="GLUTATHIONE S-TRANSFERASE-RELATED"/>
    <property type="match status" value="1"/>
</dbReference>
<reference evidence="6 7" key="1">
    <citation type="submission" date="2020-08" db="EMBL/GenBank/DDBJ databases">
        <title>Genomic Encyclopedia of Type Strains, Phase IV (KMG-IV): sequencing the most valuable type-strain genomes for metagenomic binning, comparative biology and taxonomic classification.</title>
        <authorList>
            <person name="Goeker M."/>
        </authorList>
    </citation>
    <scope>NUCLEOTIDE SEQUENCE [LARGE SCALE GENOMIC DNA]</scope>
    <source>
        <strain evidence="6 7">DSM 19979</strain>
    </source>
</reference>
<feature type="transmembrane region" description="Helical" evidence="5">
    <location>
        <begin position="6"/>
        <end position="27"/>
    </location>
</feature>
<dbReference type="RefSeq" id="WP_184386126.1">
    <property type="nucleotide sequence ID" value="NZ_JACIDJ010000007.1"/>
</dbReference>
<organism evidence="6 7">
    <name type="scientific">Roseococcus suduntuyensis</name>
    <dbReference type="NCBI Taxonomy" id="455361"/>
    <lineage>
        <taxon>Bacteria</taxon>
        <taxon>Pseudomonadati</taxon>
        <taxon>Pseudomonadota</taxon>
        <taxon>Alphaproteobacteria</taxon>
        <taxon>Acetobacterales</taxon>
        <taxon>Roseomonadaceae</taxon>
        <taxon>Roseococcus</taxon>
    </lineage>
</organism>
<feature type="transmembrane region" description="Helical" evidence="5">
    <location>
        <begin position="108"/>
        <end position="130"/>
    </location>
</feature>
<evidence type="ECO:0000313" key="6">
    <source>
        <dbReference type="EMBL" id="MBB3899900.1"/>
    </source>
</evidence>
<evidence type="ECO:0000313" key="7">
    <source>
        <dbReference type="Proteomes" id="UP000553193"/>
    </source>
</evidence>
<dbReference type="Pfam" id="PF01124">
    <property type="entry name" value="MAPEG"/>
    <property type="match status" value="1"/>
</dbReference>
<evidence type="ECO:0008006" key="8">
    <source>
        <dbReference type="Google" id="ProtNLM"/>
    </source>
</evidence>